<dbReference type="OrthoDB" id="124672at2759"/>
<reference evidence="2" key="1">
    <citation type="submission" date="2017-03" db="EMBL/GenBank/DDBJ databases">
        <title>Phytopthora megakarya and P. palmivora, two closely related causual agents of cacao black pod achieved similar genome size and gene model numbers by different mechanisms.</title>
        <authorList>
            <person name="Ali S."/>
            <person name="Shao J."/>
            <person name="Larry D.J."/>
            <person name="Kronmiller B."/>
            <person name="Shen D."/>
            <person name="Strem M.D."/>
            <person name="Melnick R.L."/>
            <person name="Guiltinan M.J."/>
            <person name="Tyler B.M."/>
            <person name="Meinhardt L.W."/>
            <person name="Bailey B.A."/>
        </authorList>
    </citation>
    <scope>NUCLEOTIDE SEQUENCE [LARGE SCALE GENOMIC DNA]</scope>
    <source>
        <strain evidence="2">zdho120</strain>
    </source>
</reference>
<evidence type="ECO:0000313" key="1">
    <source>
        <dbReference type="EMBL" id="OWZ23280.1"/>
    </source>
</evidence>
<comment type="caution">
    <text evidence="1">The sequence shown here is derived from an EMBL/GenBank/DDBJ whole genome shotgun (WGS) entry which is preliminary data.</text>
</comment>
<name>A0A225X256_9STRA</name>
<dbReference type="AlphaFoldDB" id="A0A225X256"/>
<accession>A0A225X256</accession>
<organism evidence="1 2">
    <name type="scientific">Phytophthora megakarya</name>
    <dbReference type="NCBI Taxonomy" id="4795"/>
    <lineage>
        <taxon>Eukaryota</taxon>
        <taxon>Sar</taxon>
        <taxon>Stramenopiles</taxon>
        <taxon>Oomycota</taxon>
        <taxon>Peronosporomycetes</taxon>
        <taxon>Peronosporales</taxon>
        <taxon>Peronosporaceae</taxon>
        <taxon>Phytophthora</taxon>
    </lineage>
</organism>
<evidence type="ECO:0000313" key="2">
    <source>
        <dbReference type="Proteomes" id="UP000198211"/>
    </source>
</evidence>
<keyword evidence="2" id="KW-1185">Reference proteome</keyword>
<protein>
    <submittedName>
        <fullName evidence="1">Uncharacterized protein</fullName>
    </submittedName>
</protein>
<sequence length="258" mass="29357">MYLSFAIIYQSEKSGHGLCQFNICVPSCPNMFSNWENLVCDSHEQAFVKLLLSAPLTPPQYRSISLQDFPFTSWQQLFSSVQFHSGTLEANVTKSRTHLKFVKELLFGNATNLQSGRVTREEFMHSLCMDEDNGECALNFSTEEFELLRQVISEQKCCGRDWANCCLTTTIMYNLTVASNTNSHLKLRRRSFKTLQSKVETLVDDNRKSGADNVITKLFNFRAQAVCTEQPSPNEQLSNTTCLSFYENQFLSSTNAKV</sequence>
<gene>
    <name evidence="1" type="ORF">PHMEG_0001868</name>
</gene>
<proteinExistence type="predicted"/>
<dbReference type="Proteomes" id="UP000198211">
    <property type="component" value="Unassembled WGS sequence"/>
</dbReference>
<dbReference type="EMBL" id="NBNE01000074">
    <property type="protein sequence ID" value="OWZ23280.1"/>
    <property type="molecule type" value="Genomic_DNA"/>
</dbReference>